<dbReference type="SMART" id="SM00490">
    <property type="entry name" value="HELICc"/>
    <property type="match status" value="1"/>
</dbReference>
<dbReference type="GO" id="GO:0005524">
    <property type="term" value="F:ATP binding"/>
    <property type="evidence" value="ECO:0007669"/>
    <property type="project" value="UniProtKB-KW"/>
</dbReference>
<sequence length="778" mass="87237">MNLASTQSYCTVEIQDKKTQGKADDYGKKHPARIFLCVIFYGVIEDFEDVGEFFQECQMYLQDPFHCDRDVKYMNPHMLCSQEEEPITTASITPESITCLVGNVTSQIDLFAVLRNEDNIEEAETPMAIETPLFRHQKQGLKFMSQRELGWAFDSPGSDIWARETRGNGRLLYVNNITGETQLAPPPDFRGGLLADEMGLGKTLTMIALIALNQKEPEIKSKNVPAISRRSIKTTLIIAPLVLLEMWHSQLQKHLRPGAMSWYTYHGPVKPSIHVLSEYDIVLTTYETIAAQLKKFHKSNSVEETIYSVTWHRVILDEAHIIRNRGSSKAKSVCALYASNRWAITGTPIQNKLTDLASIIEFLRVFPFSDPETFNIEISQPWQESDQQGLLRLKKLVNSVALCRPRATINLPSRTDEIHRLTFTAAEQDLYNSARTFTASMLDNAMSEEFTQKGLYLNALTWLNKLRLICNHGVVAGKQESFDDMNTDGDVPNTWDNITAQKAFNSMIDAGAAMCVACTANLADSTSDGSPEGDVECLDNGIQQPIHAHLSQCLFVLCCSCASKASALSGKSPCAHHPKCPTFGVSLVESSHPQILNPGITMSPGSTPTKLKALLQNLKEFKTEKSAIFSYWTFTLDLIENVLNRASIRFTRIDGQLSPDKRADAIRRFQTTDDTRIILVSITCGGAGLDLTAASRAYLMEPQWNPQMEEQALCRVYRLGQKRNVTTIRYRMLNSFEENVVKIQDRKKDLANLTFSNARLSETDVGAGRLQYLRAALR</sequence>
<keyword evidence="7" id="KW-1185">Reference proteome</keyword>
<dbReference type="PANTHER" id="PTHR45626">
    <property type="entry name" value="TRANSCRIPTION TERMINATION FACTOR 2-RELATED"/>
    <property type="match status" value="1"/>
</dbReference>
<dbReference type="PROSITE" id="PS51192">
    <property type="entry name" value="HELICASE_ATP_BIND_1"/>
    <property type="match status" value="1"/>
</dbReference>
<evidence type="ECO:0000313" key="6">
    <source>
        <dbReference type="EMBL" id="PMD66223.1"/>
    </source>
</evidence>
<dbReference type="EMBL" id="KZ613745">
    <property type="protein sequence ID" value="PMD66223.1"/>
    <property type="molecule type" value="Genomic_DNA"/>
</dbReference>
<dbReference type="Gene3D" id="3.40.50.10810">
    <property type="entry name" value="Tandem AAA-ATPase domain"/>
    <property type="match status" value="1"/>
</dbReference>
<dbReference type="InParanoid" id="A0A2J6TT89"/>
<accession>A0A2J6TT89</accession>
<dbReference type="Gene3D" id="3.40.50.300">
    <property type="entry name" value="P-loop containing nucleotide triphosphate hydrolases"/>
    <property type="match status" value="1"/>
</dbReference>
<dbReference type="GO" id="GO:0008094">
    <property type="term" value="F:ATP-dependent activity, acting on DNA"/>
    <property type="evidence" value="ECO:0007669"/>
    <property type="project" value="TreeGrafter"/>
</dbReference>
<dbReference type="GeneID" id="36581890"/>
<dbReference type="InterPro" id="IPR049730">
    <property type="entry name" value="SNF2/RAD54-like_C"/>
</dbReference>
<dbReference type="PANTHER" id="PTHR45626:SF22">
    <property type="entry name" value="DNA REPAIR PROTEIN RAD5"/>
    <property type="match status" value="1"/>
</dbReference>
<organism evidence="6 7">
    <name type="scientific">Hyaloscypha bicolor E</name>
    <dbReference type="NCBI Taxonomy" id="1095630"/>
    <lineage>
        <taxon>Eukaryota</taxon>
        <taxon>Fungi</taxon>
        <taxon>Dikarya</taxon>
        <taxon>Ascomycota</taxon>
        <taxon>Pezizomycotina</taxon>
        <taxon>Leotiomycetes</taxon>
        <taxon>Helotiales</taxon>
        <taxon>Hyaloscyphaceae</taxon>
        <taxon>Hyaloscypha</taxon>
        <taxon>Hyaloscypha bicolor</taxon>
    </lineage>
</organism>
<evidence type="ECO:0000259" key="5">
    <source>
        <dbReference type="PROSITE" id="PS51194"/>
    </source>
</evidence>
<dbReference type="SMART" id="SM00487">
    <property type="entry name" value="DEXDc"/>
    <property type="match status" value="1"/>
</dbReference>
<feature type="domain" description="Helicase C-terminal" evidence="5">
    <location>
        <begin position="610"/>
        <end position="766"/>
    </location>
</feature>
<keyword evidence="3" id="KW-0067">ATP-binding</keyword>
<dbReference type="GO" id="GO:0005634">
    <property type="term" value="C:nucleus"/>
    <property type="evidence" value="ECO:0007669"/>
    <property type="project" value="TreeGrafter"/>
</dbReference>
<evidence type="ECO:0000256" key="3">
    <source>
        <dbReference type="ARBA" id="ARBA00022840"/>
    </source>
</evidence>
<proteinExistence type="predicted"/>
<dbReference type="InterPro" id="IPR014001">
    <property type="entry name" value="Helicase_ATP-bd"/>
</dbReference>
<name>A0A2J6TT89_9HELO</name>
<evidence type="ECO:0000313" key="7">
    <source>
        <dbReference type="Proteomes" id="UP000235371"/>
    </source>
</evidence>
<dbReference type="STRING" id="1095630.A0A2J6TT89"/>
<dbReference type="InterPro" id="IPR050628">
    <property type="entry name" value="SNF2_RAD54_helicase_TF"/>
</dbReference>
<dbReference type="RefSeq" id="XP_024743127.1">
    <property type="nucleotide sequence ID" value="XM_024873810.1"/>
</dbReference>
<reference evidence="6 7" key="1">
    <citation type="submission" date="2016-04" db="EMBL/GenBank/DDBJ databases">
        <title>A degradative enzymes factory behind the ericoid mycorrhizal symbiosis.</title>
        <authorList>
            <consortium name="DOE Joint Genome Institute"/>
            <person name="Martino E."/>
            <person name="Morin E."/>
            <person name="Grelet G."/>
            <person name="Kuo A."/>
            <person name="Kohler A."/>
            <person name="Daghino S."/>
            <person name="Barry K."/>
            <person name="Choi C."/>
            <person name="Cichocki N."/>
            <person name="Clum A."/>
            <person name="Copeland A."/>
            <person name="Hainaut M."/>
            <person name="Haridas S."/>
            <person name="Labutti K."/>
            <person name="Lindquist E."/>
            <person name="Lipzen A."/>
            <person name="Khouja H.-R."/>
            <person name="Murat C."/>
            <person name="Ohm R."/>
            <person name="Olson A."/>
            <person name="Spatafora J."/>
            <person name="Veneault-Fourrey C."/>
            <person name="Henrissat B."/>
            <person name="Grigoriev I."/>
            <person name="Martin F."/>
            <person name="Perotto S."/>
        </authorList>
    </citation>
    <scope>NUCLEOTIDE SEQUENCE [LARGE SCALE GENOMIC DNA]</scope>
    <source>
        <strain evidence="6 7">E</strain>
    </source>
</reference>
<dbReference type="InterPro" id="IPR038718">
    <property type="entry name" value="SNF2-like_sf"/>
</dbReference>
<dbReference type="CDD" id="cd18793">
    <property type="entry name" value="SF2_C_SNF"/>
    <property type="match status" value="1"/>
</dbReference>
<evidence type="ECO:0000256" key="2">
    <source>
        <dbReference type="ARBA" id="ARBA00022801"/>
    </source>
</evidence>
<dbReference type="AlphaFoldDB" id="A0A2J6TT89"/>
<dbReference type="Pfam" id="PF00271">
    <property type="entry name" value="Helicase_C"/>
    <property type="match status" value="1"/>
</dbReference>
<dbReference type="GO" id="GO:0016787">
    <property type="term" value="F:hydrolase activity"/>
    <property type="evidence" value="ECO:0007669"/>
    <property type="project" value="UniProtKB-KW"/>
</dbReference>
<evidence type="ECO:0000259" key="4">
    <source>
        <dbReference type="PROSITE" id="PS51192"/>
    </source>
</evidence>
<dbReference type="Pfam" id="PF00176">
    <property type="entry name" value="SNF2-rel_dom"/>
    <property type="match status" value="1"/>
</dbReference>
<dbReference type="InterPro" id="IPR027417">
    <property type="entry name" value="P-loop_NTPase"/>
</dbReference>
<keyword evidence="1" id="KW-0547">Nucleotide-binding</keyword>
<feature type="domain" description="Helicase ATP-binding" evidence="4">
    <location>
        <begin position="183"/>
        <end position="366"/>
    </location>
</feature>
<evidence type="ECO:0000256" key="1">
    <source>
        <dbReference type="ARBA" id="ARBA00022741"/>
    </source>
</evidence>
<protein>
    <submittedName>
        <fullName evidence="6">Uncharacterized protein</fullName>
    </submittedName>
</protein>
<dbReference type="OrthoDB" id="448448at2759"/>
<dbReference type="InterPro" id="IPR001650">
    <property type="entry name" value="Helicase_C-like"/>
</dbReference>
<keyword evidence="2" id="KW-0378">Hydrolase</keyword>
<dbReference type="SUPFAM" id="SSF52540">
    <property type="entry name" value="P-loop containing nucleoside triphosphate hydrolases"/>
    <property type="match status" value="2"/>
</dbReference>
<dbReference type="CDD" id="cd18008">
    <property type="entry name" value="DEXDc_SHPRH-like"/>
    <property type="match status" value="1"/>
</dbReference>
<dbReference type="PROSITE" id="PS51194">
    <property type="entry name" value="HELICASE_CTER"/>
    <property type="match status" value="1"/>
</dbReference>
<dbReference type="InterPro" id="IPR000330">
    <property type="entry name" value="SNF2_N"/>
</dbReference>
<dbReference type="Proteomes" id="UP000235371">
    <property type="component" value="Unassembled WGS sequence"/>
</dbReference>
<gene>
    <name evidence="6" type="ORF">K444DRAFT_517827</name>
</gene>
<dbReference type="GO" id="GO:0006281">
    <property type="term" value="P:DNA repair"/>
    <property type="evidence" value="ECO:0007669"/>
    <property type="project" value="TreeGrafter"/>
</dbReference>